<dbReference type="InterPro" id="IPR001633">
    <property type="entry name" value="EAL_dom"/>
</dbReference>
<organism evidence="5 6">
    <name type="scientific">Glaciecola siphonariae</name>
    <dbReference type="NCBI Taxonomy" id="521012"/>
    <lineage>
        <taxon>Bacteria</taxon>
        <taxon>Pseudomonadati</taxon>
        <taxon>Pseudomonadota</taxon>
        <taxon>Gammaproteobacteria</taxon>
        <taxon>Alteromonadales</taxon>
        <taxon>Alteromonadaceae</taxon>
        <taxon>Glaciecola</taxon>
    </lineage>
</organism>
<dbReference type="Proteomes" id="UP001595897">
    <property type="component" value="Unassembled WGS sequence"/>
</dbReference>
<evidence type="ECO:0000313" key="5">
    <source>
        <dbReference type="EMBL" id="MFC4698864.1"/>
    </source>
</evidence>
<dbReference type="SMART" id="SM00267">
    <property type="entry name" value="GGDEF"/>
    <property type="match status" value="1"/>
</dbReference>
<dbReference type="SMART" id="SM00052">
    <property type="entry name" value="EAL"/>
    <property type="match status" value="1"/>
</dbReference>
<dbReference type="RefSeq" id="WP_382405546.1">
    <property type="nucleotide sequence ID" value="NZ_JBHSGU010000002.1"/>
</dbReference>
<dbReference type="Pfam" id="PF00990">
    <property type="entry name" value="GGDEF"/>
    <property type="match status" value="1"/>
</dbReference>
<feature type="domain" description="GGDEF" evidence="4">
    <location>
        <begin position="171"/>
        <end position="304"/>
    </location>
</feature>
<dbReference type="CDD" id="cd01949">
    <property type="entry name" value="GGDEF"/>
    <property type="match status" value="1"/>
</dbReference>
<dbReference type="Gene3D" id="3.20.20.450">
    <property type="entry name" value="EAL domain"/>
    <property type="match status" value="1"/>
</dbReference>
<dbReference type="InterPro" id="IPR001789">
    <property type="entry name" value="Sig_transdc_resp-reg_receiver"/>
</dbReference>
<dbReference type="PROSITE" id="PS50110">
    <property type="entry name" value="RESPONSE_REGULATORY"/>
    <property type="match status" value="1"/>
</dbReference>
<dbReference type="PANTHER" id="PTHR44757">
    <property type="entry name" value="DIGUANYLATE CYCLASE DGCP"/>
    <property type="match status" value="1"/>
</dbReference>
<comment type="caution">
    <text evidence="5">The sequence shown here is derived from an EMBL/GenBank/DDBJ whole genome shotgun (WGS) entry which is preliminary data.</text>
</comment>
<dbReference type="Gene3D" id="3.30.70.270">
    <property type="match status" value="1"/>
</dbReference>
<dbReference type="InterPro" id="IPR000160">
    <property type="entry name" value="GGDEF_dom"/>
</dbReference>
<dbReference type="Pfam" id="PF00563">
    <property type="entry name" value="EAL"/>
    <property type="match status" value="1"/>
</dbReference>
<protein>
    <submittedName>
        <fullName evidence="5">EAL domain-containing protein</fullName>
    </submittedName>
</protein>
<dbReference type="NCBIfam" id="TIGR00254">
    <property type="entry name" value="GGDEF"/>
    <property type="match status" value="1"/>
</dbReference>
<name>A0ABV9LRK6_9ALTE</name>
<dbReference type="CDD" id="cd01948">
    <property type="entry name" value="EAL"/>
    <property type="match status" value="1"/>
</dbReference>
<evidence type="ECO:0000259" key="4">
    <source>
        <dbReference type="PROSITE" id="PS50887"/>
    </source>
</evidence>
<dbReference type="InterPro" id="IPR029787">
    <property type="entry name" value="Nucleotide_cyclase"/>
</dbReference>
<evidence type="ECO:0000256" key="1">
    <source>
        <dbReference type="PROSITE-ProRule" id="PRU00169"/>
    </source>
</evidence>
<evidence type="ECO:0000313" key="6">
    <source>
        <dbReference type="Proteomes" id="UP001595897"/>
    </source>
</evidence>
<dbReference type="Pfam" id="PF00072">
    <property type="entry name" value="Response_reg"/>
    <property type="match status" value="1"/>
</dbReference>
<dbReference type="InterPro" id="IPR035919">
    <property type="entry name" value="EAL_sf"/>
</dbReference>
<feature type="modified residue" description="4-aspartylphosphate" evidence="1">
    <location>
        <position position="53"/>
    </location>
</feature>
<gene>
    <name evidence="5" type="ORF">ACFO4O_01645</name>
</gene>
<dbReference type="InterPro" id="IPR011006">
    <property type="entry name" value="CheY-like_superfamily"/>
</dbReference>
<dbReference type="PROSITE" id="PS50883">
    <property type="entry name" value="EAL"/>
    <property type="match status" value="1"/>
</dbReference>
<dbReference type="Gene3D" id="3.40.50.2300">
    <property type="match status" value="1"/>
</dbReference>
<dbReference type="SUPFAM" id="SSF52172">
    <property type="entry name" value="CheY-like"/>
    <property type="match status" value="1"/>
</dbReference>
<dbReference type="SUPFAM" id="SSF141868">
    <property type="entry name" value="EAL domain-like"/>
    <property type="match status" value="1"/>
</dbReference>
<keyword evidence="1" id="KW-0597">Phosphoprotein</keyword>
<evidence type="ECO:0000259" key="2">
    <source>
        <dbReference type="PROSITE" id="PS50110"/>
    </source>
</evidence>
<keyword evidence="6" id="KW-1185">Reference proteome</keyword>
<sequence>MKILIVDDDVVDRKIIMKALGGIDIHRDITQTSSVSEGLAAMDKEHFDVILLDYKMPEADGIEMLYHLRSQPDLGKTAVVMVSASEDTELALSCIEAGAQDFVVKNEISQGKLSKAILHAKKRFELEKKMHDSYVNVKHMAERDPLTGLSNRYHFEETLKVMIANNKRTEHSIALLALDLDNFKHVNDTLGHDAGDSLLVQMVNRINDCLRQNEGFARLGGDEFAIILGGISQIGDVSTIADRILDTFKTPFTINGKEITCGMSIGVAIFPADAVKAADLVKSADIAMYRAKQSGKNRVCFYESQYQEDFNRRYAIQVDINSVLRKKTFSLHYQPLFDLQSNKIKSFEALIRWPLSGPSFYNPDEFIPISEETHQIVEIGQRVLKEALQQLHVWQSSYGHDLGISINVSPVQLRDDGFIEYVKHQLAEQKIDARTVTLEITETAFFKEKDKIAASLNALSALGLNIALDDFGMGYSSISHLMSYPIDVVKIDKSLQANEGDHHSNDAMFEALALMLKKLEFRIVAEGVETEKQLLLCRKHHIDKAQGYLLGKPVSAQEADDLLKQNQ</sequence>
<dbReference type="SUPFAM" id="SSF55073">
    <property type="entry name" value="Nucleotide cyclase"/>
    <property type="match status" value="1"/>
</dbReference>
<evidence type="ECO:0000259" key="3">
    <source>
        <dbReference type="PROSITE" id="PS50883"/>
    </source>
</evidence>
<dbReference type="SMART" id="SM00448">
    <property type="entry name" value="REC"/>
    <property type="match status" value="1"/>
</dbReference>
<feature type="domain" description="EAL" evidence="3">
    <location>
        <begin position="313"/>
        <end position="567"/>
    </location>
</feature>
<proteinExistence type="predicted"/>
<dbReference type="EMBL" id="JBHSGU010000002">
    <property type="protein sequence ID" value="MFC4698864.1"/>
    <property type="molecule type" value="Genomic_DNA"/>
</dbReference>
<dbReference type="InterPro" id="IPR043128">
    <property type="entry name" value="Rev_trsase/Diguanyl_cyclase"/>
</dbReference>
<dbReference type="PROSITE" id="PS50887">
    <property type="entry name" value="GGDEF"/>
    <property type="match status" value="1"/>
</dbReference>
<accession>A0ABV9LRK6</accession>
<feature type="domain" description="Response regulatory" evidence="2">
    <location>
        <begin position="2"/>
        <end position="120"/>
    </location>
</feature>
<dbReference type="PANTHER" id="PTHR44757:SF2">
    <property type="entry name" value="BIOFILM ARCHITECTURE MAINTENANCE PROTEIN MBAA"/>
    <property type="match status" value="1"/>
</dbReference>
<dbReference type="InterPro" id="IPR052155">
    <property type="entry name" value="Biofilm_reg_signaling"/>
</dbReference>
<reference evidence="6" key="1">
    <citation type="journal article" date="2019" name="Int. J. Syst. Evol. Microbiol.">
        <title>The Global Catalogue of Microorganisms (GCM) 10K type strain sequencing project: providing services to taxonomists for standard genome sequencing and annotation.</title>
        <authorList>
            <consortium name="The Broad Institute Genomics Platform"/>
            <consortium name="The Broad Institute Genome Sequencing Center for Infectious Disease"/>
            <person name="Wu L."/>
            <person name="Ma J."/>
        </authorList>
    </citation>
    <scope>NUCLEOTIDE SEQUENCE [LARGE SCALE GENOMIC DNA]</scope>
    <source>
        <strain evidence="6">KACC 12507</strain>
    </source>
</reference>